<dbReference type="EMBL" id="FMXB01000015">
    <property type="protein sequence ID" value="SDA63674.1"/>
    <property type="molecule type" value="Genomic_DNA"/>
</dbReference>
<keyword evidence="4" id="KW-1185">Reference proteome</keyword>
<organism evidence="3 4">
    <name type="scientific">Methanobrevibacter millerae</name>
    <dbReference type="NCBI Taxonomy" id="230361"/>
    <lineage>
        <taxon>Archaea</taxon>
        <taxon>Methanobacteriati</taxon>
        <taxon>Methanobacteriota</taxon>
        <taxon>Methanomada group</taxon>
        <taxon>Methanobacteria</taxon>
        <taxon>Methanobacteriales</taxon>
        <taxon>Methanobacteriaceae</taxon>
        <taxon>Methanobrevibacter</taxon>
    </lineage>
</organism>
<sequence length="312" mass="35600">MDLFQHLRKIQKKERDNGTLAQVDENFYSQIHEYLNELKQSAIDNPFSDVYNTLNEARRIATEICERREHKITSAAVLNMNRSYQLFAGKQEFDLIDSMPLNLTPEEETFYFSLIETLKTHRLNLSGQEIPKNVPDVIDDDGEEEAPETEETTSSSLADIADAAIEKASESEESSDPVSDIESDSETKEEDDSTDEVLDRIDEVSKARVIENEVREPIEKQISKPQKPKIKVPEEFGDIEILDSDDQFIDLDAVKRTRESEITTILVLDEIGSIVGVDEKVYGPFRSQDIVTLPKINANIFVKNRKARFVKI</sequence>
<protein>
    <submittedName>
        <fullName evidence="3">DNA replication factor GINS</fullName>
    </submittedName>
</protein>
<evidence type="ECO:0000256" key="1">
    <source>
        <dbReference type="SAM" id="MobiDB-lite"/>
    </source>
</evidence>
<reference evidence="3 4" key="1">
    <citation type="submission" date="2016-10" db="EMBL/GenBank/DDBJ databases">
        <authorList>
            <person name="Varghese N."/>
            <person name="Submissions S."/>
        </authorList>
    </citation>
    <scope>NUCLEOTIDE SEQUENCE [LARGE SCALE GENOMIC DNA]</scope>
    <source>
        <strain evidence="3 4">DSM 16643</strain>
    </source>
</reference>
<dbReference type="Gene3D" id="1.20.58.1030">
    <property type="match status" value="1"/>
</dbReference>
<evidence type="ECO:0000313" key="3">
    <source>
        <dbReference type="EMBL" id="SDA63674.1"/>
    </source>
</evidence>
<feature type="domain" description="Gins51 C-terminal" evidence="2">
    <location>
        <begin position="265"/>
        <end position="308"/>
    </location>
</feature>
<feature type="compositionally biased region" description="Low complexity" evidence="1">
    <location>
        <begin position="152"/>
        <end position="163"/>
    </location>
</feature>
<dbReference type="Gene3D" id="3.40.5.50">
    <property type="match status" value="1"/>
</dbReference>
<feature type="compositionally biased region" description="Acidic residues" evidence="1">
    <location>
        <begin position="137"/>
        <end position="151"/>
    </location>
</feature>
<evidence type="ECO:0000313" key="4">
    <source>
        <dbReference type="Proteomes" id="UP000323439"/>
    </source>
</evidence>
<proteinExistence type="predicted"/>
<dbReference type="AlphaFoldDB" id="A0A1G5X0Q7"/>
<evidence type="ECO:0000259" key="2">
    <source>
        <dbReference type="Pfam" id="PF22090"/>
    </source>
</evidence>
<dbReference type="Proteomes" id="UP000323439">
    <property type="component" value="Unassembled WGS sequence"/>
</dbReference>
<dbReference type="CDD" id="cd11714">
    <property type="entry name" value="GINS_A_archaea"/>
    <property type="match status" value="1"/>
</dbReference>
<feature type="region of interest" description="Disordered" evidence="1">
    <location>
        <begin position="131"/>
        <end position="202"/>
    </location>
</feature>
<dbReference type="RefSeq" id="WP_149732361.1">
    <property type="nucleotide sequence ID" value="NZ_FMXB01000015.1"/>
</dbReference>
<name>A0A1G5X0Q7_9EURY</name>
<dbReference type="InterPro" id="IPR054314">
    <property type="entry name" value="Gins51_C"/>
</dbReference>
<gene>
    <name evidence="3" type="ORF">SAMN02910315_01847</name>
</gene>
<feature type="compositionally biased region" description="Acidic residues" evidence="1">
    <location>
        <begin position="171"/>
        <end position="196"/>
    </location>
</feature>
<dbReference type="Pfam" id="PF22090">
    <property type="entry name" value="Gins51_C"/>
    <property type="match status" value="1"/>
</dbReference>
<dbReference type="OrthoDB" id="82417at2157"/>
<accession>A0A1G5X0Q7</accession>